<dbReference type="PANTHER" id="PTHR30146:SF95">
    <property type="entry name" value="RIBOSE OPERON REPRESSOR"/>
    <property type="match status" value="1"/>
</dbReference>
<proteinExistence type="predicted"/>
<evidence type="ECO:0000313" key="7">
    <source>
        <dbReference type="Proteomes" id="UP000283721"/>
    </source>
</evidence>
<dbReference type="GO" id="GO:0000976">
    <property type="term" value="F:transcription cis-regulatory region binding"/>
    <property type="evidence" value="ECO:0007669"/>
    <property type="project" value="TreeGrafter"/>
</dbReference>
<feature type="domain" description="HTH lacI-type" evidence="5">
    <location>
        <begin position="15"/>
        <end position="69"/>
    </location>
</feature>
<evidence type="ECO:0000256" key="1">
    <source>
        <dbReference type="ARBA" id="ARBA00022491"/>
    </source>
</evidence>
<dbReference type="EMBL" id="QSES01000013">
    <property type="protein sequence ID" value="RGZ92782.1"/>
    <property type="molecule type" value="Genomic_DNA"/>
</dbReference>
<evidence type="ECO:0000259" key="5">
    <source>
        <dbReference type="PROSITE" id="PS50932"/>
    </source>
</evidence>
<gene>
    <name evidence="6" type="ORF">DW967_08195</name>
</gene>
<dbReference type="SMART" id="SM00354">
    <property type="entry name" value="HTH_LACI"/>
    <property type="match status" value="1"/>
</dbReference>
<evidence type="ECO:0000256" key="2">
    <source>
        <dbReference type="ARBA" id="ARBA00023015"/>
    </source>
</evidence>
<dbReference type="Pfam" id="PF00356">
    <property type="entry name" value="LacI"/>
    <property type="match status" value="1"/>
</dbReference>
<dbReference type="InterPro" id="IPR001761">
    <property type="entry name" value="Peripla_BP/Lac1_sug-bd_dom"/>
</dbReference>
<evidence type="ECO:0000256" key="4">
    <source>
        <dbReference type="ARBA" id="ARBA00023163"/>
    </source>
</evidence>
<dbReference type="PROSITE" id="PS50932">
    <property type="entry name" value="HTH_LACI_2"/>
    <property type="match status" value="1"/>
</dbReference>
<evidence type="ECO:0000313" key="6">
    <source>
        <dbReference type="EMBL" id="RGZ92782.1"/>
    </source>
</evidence>
<dbReference type="SUPFAM" id="SSF53822">
    <property type="entry name" value="Periplasmic binding protein-like I"/>
    <property type="match status" value="1"/>
</dbReference>
<dbReference type="CDD" id="cd01392">
    <property type="entry name" value="HTH_LacI"/>
    <property type="match status" value="1"/>
</dbReference>
<dbReference type="SUPFAM" id="SSF47413">
    <property type="entry name" value="lambda repressor-like DNA-binding domains"/>
    <property type="match status" value="1"/>
</dbReference>
<evidence type="ECO:0000256" key="3">
    <source>
        <dbReference type="ARBA" id="ARBA00023125"/>
    </source>
</evidence>
<dbReference type="InterPro" id="IPR000843">
    <property type="entry name" value="HTH_LacI"/>
</dbReference>
<dbReference type="AlphaFoldDB" id="A0A413Q700"/>
<sequence>MSNFYKETSHGKKQVTFADIAEYTHFSKTTISRYFNHPDSLTLKNQEKISRALDELGYKKNKLAKVLANGKSEFVGIIVPNLYLHYYSEMLTQLLATYTDYHYKFLIFMSDKGAAEEENYIDELLAYQIEGLIVLSHTLSSEKLASYHIPIVAIERESMHISSVTSDNYMGALQATSLLIRDKCDILIHINVDVPKYVPAYDRIRAFEDTCTEHNIPYELSLNVSGDSYNDLFSQMKVIFNNIDEKYPDKKKGVFLANDTYANMFLNLVIQKYGCLPDSYEIVGFDNSPIANEAIIPITTIGQQIDVIARTAMDLLVKQMDNRKQRKPEPDLTPTHKKIAPVLIRRETTS</sequence>
<keyword evidence="4" id="KW-0804">Transcription</keyword>
<dbReference type="InterPro" id="IPR028082">
    <property type="entry name" value="Peripla_BP_I"/>
</dbReference>
<keyword evidence="3" id="KW-0238">DNA-binding</keyword>
<protein>
    <submittedName>
        <fullName evidence="6">LacI family transcriptional regulator</fullName>
    </submittedName>
</protein>
<dbReference type="Pfam" id="PF00532">
    <property type="entry name" value="Peripla_BP_1"/>
    <property type="match status" value="1"/>
</dbReference>
<dbReference type="InterPro" id="IPR010982">
    <property type="entry name" value="Lambda_DNA-bd_dom_sf"/>
</dbReference>
<accession>A0A413Q700</accession>
<dbReference type="PANTHER" id="PTHR30146">
    <property type="entry name" value="LACI-RELATED TRANSCRIPTIONAL REPRESSOR"/>
    <property type="match status" value="1"/>
</dbReference>
<reference evidence="6 7" key="1">
    <citation type="submission" date="2018-08" db="EMBL/GenBank/DDBJ databases">
        <title>A genome reference for cultivated species of the human gut microbiota.</title>
        <authorList>
            <person name="Zou Y."/>
            <person name="Xue W."/>
            <person name="Luo G."/>
        </authorList>
    </citation>
    <scope>NUCLEOTIDE SEQUENCE [LARGE SCALE GENOMIC DNA]</scope>
    <source>
        <strain evidence="6 7">AM47-6BH</strain>
    </source>
</reference>
<dbReference type="Pfam" id="PF13377">
    <property type="entry name" value="Peripla_BP_3"/>
    <property type="match status" value="1"/>
</dbReference>
<dbReference type="Gene3D" id="3.40.50.2300">
    <property type="match status" value="2"/>
</dbReference>
<dbReference type="Gene3D" id="1.10.260.40">
    <property type="entry name" value="lambda repressor-like DNA-binding domains"/>
    <property type="match status" value="1"/>
</dbReference>
<comment type="caution">
    <text evidence="6">The sequence shown here is derived from an EMBL/GenBank/DDBJ whole genome shotgun (WGS) entry which is preliminary data.</text>
</comment>
<name>A0A413Q700_9FIRM</name>
<keyword evidence="1" id="KW-0678">Repressor</keyword>
<dbReference type="InterPro" id="IPR046335">
    <property type="entry name" value="LacI/GalR-like_sensor"/>
</dbReference>
<dbReference type="GO" id="GO:0003700">
    <property type="term" value="F:DNA-binding transcription factor activity"/>
    <property type="evidence" value="ECO:0007669"/>
    <property type="project" value="TreeGrafter"/>
</dbReference>
<keyword evidence="2" id="KW-0805">Transcription regulation</keyword>
<dbReference type="Proteomes" id="UP000283721">
    <property type="component" value="Unassembled WGS sequence"/>
</dbReference>
<organism evidence="6 7">
    <name type="scientific">Agathobacter rectalis</name>
    <dbReference type="NCBI Taxonomy" id="39491"/>
    <lineage>
        <taxon>Bacteria</taxon>
        <taxon>Bacillati</taxon>
        <taxon>Bacillota</taxon>
        <taxon>Clostridia</taxon>
        <taxon>Lachnospirales</taxon>
        <taxon>Lachnospiraceae</taxon>
        <taxon>Agathobacter</taxon>
    </lineage>
</organism>